<dbReference type="GO" id="GO:0005929">
    <property type="term" value="C:cilium"/>
    <property type="evidence" value="ECO:0007669"/>
    <property type="project" value="GOC"/>
</dbReference>
<protein>
    <submittedName>
        <fullName evidence="10">Tetratricopeptide repeat protein 21B</fullName>
    </submittedName>
</protein>
<dbReference type="PROSITE" id="PS50005">
    <property type="entry name" value="TPR"/>
    <property type="match status" value="2"/>
</dbReference>
<dbReference type="SMART" id="SM00028">
    <property type="entry name" value="TPR"/>
    <property type="match status" value="12"/>
</dbReference>
<comment type="similarity">
    <text evidence="1">Belongs to the TTC21 family.</text>
</comment>
<dbReference type="FunFam" id="1.25.40.10:FF:000219">
    <property type="entry name" value="Tetratricopeptide repeat domain 21B"/>
    <property type="match status" value="1"/>
</dbReference>
<keyword evidence="2" id="KW-0677">Repeat</keyword>
<feature type="domain" description="Tetratricopeptide repeat protein 21A/21B C-terminal ARM" evidence="7">
    <location>
        <begin position="1092"/>
        <end position="1302"/>
    </location>
</feature>
<dbReference type="PANTHER" id="PTHR14699:SF0">
    <property type="entry name" value="TETRATRICOPEPTIDE REPEAT PROTEIN 21 HOMOLOG"/>
    <property type="match status" value="1"/>
</dbReference>
<gene>
    <name evidence="10" type="primary">TTC21B</name>
    <name evidence="10" type="ORF">Tcan_17303</name>
</gene>
<dbReference type="InterPro" id="IPR056832">
    <property type="entry name" value="ARM_TT21_2nd"/>
</dbReference>
<dbReference type="FunFam" id="1.25.40.10:FF:000197">
    <property type="entry name" value="Tetratricopeptide repeat domain 21B"/>
    <property type="match status" value="1"/>
</dbReference>
<dbReference type="GO" id="GO:0061512">
    <property type="term" value="P:protein localization to cilium"/>
    <property type="evidence" value="ECO:0007669"/>
    <property type="project" value="TreeGrafter"/>
</dbReference>
<evidence type="ECO:0000259" key="7">
    <source>
        <dbReference type="Pfam" id="PF25063"/>
    </source>
</evidence>
<feature type="domain" description="Tetratricopeptide repeat protein 21A/21B fifth ARM repeats" evidence="8">
    <location>
        <begin position="944"/>
        <end position="1060"/>
    </location>
</feature>
<dbReference type="Pfam" id="PF25063">
    <property type="entry name" value="ARM_TT21_C"/>
    <property type="match status" value="1"/>
</dbReference>
<dbReference type="InterPro" id="IPR056833">
    <property type="entry name" value="ARM_TT21_N"/>
</dbReference>
<dbReference type="OrthoDB" id="10259630at2759"/>
<dbReference type="Pfam" id="PF25064">
    <property type="entry name" value="ARM_TT21_5th"/>
    <property type="match status" value="1"/>
</dbReference>
<feature type="repeat" description="TPR" evidence="4">
    <location>
        <begin position="876"/>
        <end position="909"/>
    </location>
</feature>
<evidence type="ECO:0000259" key="6">
    <source>
        <dbReference type="Pfam" id="PF25062"/>
    </source>
</evidence>
<dbReference type="OMA" id="NATCVRA"/>
<dbReference type="Pfam" id="PF25058">
    <property type="entry name" value="ARM_TT21"/>
    <property type="match status" value="1"/>
</dbReference>
<evidence type="ECO:0000256" key="1">
    <source>
        <dbReference type="ARBA" id="ARBA00010935"/>
    </source>
</evidence>
<name>A0A0B2UZD4_TOXCA</name>
<dbReference type="GO" id="GO:0035721">
    <property type="term" value="P:intraciliary retrograde transport"/>
    <property type="evidence" value="ECO:0007669"/>
    <property type="project" value="TreeGrafter"/>
</dbReference>
<keyword evidence="3 4" id="KW-0802">TPR repeat</keyword>
<dbReference type="InterPro" id="IPR056836">
    <property type="entry name" value="ARM_TT21_4th"/>
</dbReference>
<dbReference type="Pfam" id="PF13181">
    <property type="entry name" value="TPR_8"/>
    <property type="match status" value="1"/>
</dbReference>
<feature type="repeat" description="TPR" evidence="4">
    <location>
        <begin position="714"/>
        <end position="747"/>
    </location>
</feature>
<dbReference type="SUPFAM" id="SSF48452">
    <property type="entry name" value="TPR-like"/>
    <property type="match status" value="6"/>
</dbReference>
<evidence type="ECO:0000256" key="2">
    <source>
        <dbReference type="ARBA" id="ARBA00022737"/>
    </source>
</evidence>
<sequence>MSTIDWSIACNVLYHLREQFAGTAALLCDEVLKRTRDNPLVLLLDAIALIKIGKTAEAMRILNDLHNDSNVGFASLIGLRAAHTMAKNPDRDAIKDIDKEINSLWTNSSVEQAVNAARTIMLFDDAEKARSLIENAILKSPDNPQLNTLKGWLELRSGRDAKLAQKLFEGAIAQGYPDAYLGKARLLEQRLNVNEIRQTLYDLTMKNSSFLPGQIEYCRALVMGRDWDKATEQVQRIFLIQNECITAHLIQTVNALAVQGSAQNTDASLSDLRDAIDNSEPFNHQLHFKTAQLLAALAEEGTSGALLAKVLLERAIRIERRADYLGEQVRMLVQMGDVKTARPIALEALQMETSDAQVLLGVVRCFLAEEQVPDAVAQMEFVSAAHPNAVQSELYLYLTALINRAQHKPFEEFLQNMRNAVDVHLTKLQSTPFGIDYLRLLNANFLIDVALQLFEFAPLTPQNGGDTTLKEIDRILTIVNQNCPGLNRACYLLAKAKYLSMDLIGAEKLLKSCLDRDETTAEAHLLMAQMHLQKNNFDEASRCLDVGLSFNFKVREHPLYHLIKAKVQKKSGQIDASVGTLRSAIKLPSFNAAPAKKREKLDVTDADRIAIHLELMDSLQQMGQIVEADHVMHEALARWAGKPEEQQLVLMNANLRLSRGDVDGALAVLGSVTPNQPNYQAARIRMAQIYLEEKKDKRQFAICYKQLIQHDPSPMAYVLLGDAYMSIQEPSRAIEVYESALKNNPKDDALAEKIGQAYVQCHLYSKAVSYYEAALKSGQKSVMRMRLAELLFQLGNYEKCEKVLSQALDAEECPIESSKMSEHVAYWMLLSKLHFENGNWQEAADELSKARDIQKRLIAKPPSEVTNISEQRKLAARICCQLAELHWNRREANKAIEFYKEAISLNETDVKTMTALASLYLSIGKLEACNTQCQLILNIDRHNDEATLMMADLLYQSNEADKATIHFTQLLDRNPNQYHALARCIELSWRSGDVEQAEKYLKNAVDANPRATVDAGFNYCKGLHEWYTGEPNAALQAFNRARRDLEWGERAIYNMIEICLNPDNEIIGGEVFDHADESNANEESDREMGTRTAERFLKELRYKPGLDYKYRLMESFIMLASSNRGTVQQALTNFLEMAGGENSEVLSVGAVLGVARAYMILKQTPKAKAHLKRIVGHTWTLEDADYLEKCWLLLADLYINQGKGDQATSVLRTILQHNASSIKAFEYMGYLREREQKWIDAAANYEEAWRLSGRRNPSIGYKLAYNYLKCRKLFDCIDVCHRVLTLYPNYPRIKRDILDKARANIRI</sequence>
<dbReference type="EMBL" id="JPKZ01002496">
    <property type="protein sequence ID" value="KHN76406.1"/>
    <property type="molecule type" value="Genomic_DNA"/>
</dbReference>
<proteinExistence type="inferred from homology"/>
<comment type="caution">
    <text evidence="10">The sequence shown here is derived from an EMBL/GenBank/DDBJ whole genome shotgun (WGS) entry which is preliminary data.</text>
</comment>
<dbReference type="Pfam" id="PF25062">
    <property type="entry name" value="ARM_TT21_N"/>
    <property type="match status" value="1"/>
</dbReference>
<dbReference type="InterPro" id="IPR056835">
    <property type="entry name" value="ARM_TT21_5th"/>
</dbReference>
<evidence type="ECO:0000256" key="4">
    <source>
        <dbReference type="PROSITE-ProRule" id="PRU00339"/>
    </source>
</evidence>
<evidence type="ECO:0000256" key="3">
    <source>
        <dbReference type="ARBA" id="ARBA00022803"/>
    </source>
</evidence>
<dbReference type="InterPro" id="IPR019734">
    <property type="entry name" value="TPR_rpt"/>
</dbReference>
<feature type="domain" description="Tetratricopeptide repeat protein 21A/21B fourth ARM" evidence="9">
    <location>
        <begin position="750"/>
        <end position="903"/>
    </location>
</feature>
<dbReference type="Gene3D" id="1.25.40.10">
    <property type="entry name" value="Tetratricopeptide repeat domain"/>
    <property type="match status" value="6"/>
</dbReference>
<dbReference type="Proteomes" id="UP000031036">
    <property type="component" value="Unassembled WGS sequence"/>
</dbReference>
<reference evidence="10 11" key="1">
    <citation type="submission" date="2014-11" db="EMBL/GenBank/DDBJ databases">
        <title>Genetic blueprint of the zoonotic pathogen Toxocara canis.</title>
        <authorList>
            <person name="Zhu X.-Q."/>
            <person name="Korhonen P.K."/>
            <person name="Cai H."/>
            <person name="Young N.D."/>
            <person name="Nejsum P."/>
            <person name="von Samson-Himmelstjerna G."/>
            <person name="Boag P.R."/>
            <person name="Tan P."/>
            <person name="Li Q."/>
            <person name="Min J."/>
            <person name="Yang Y."/>
            <person name="Wang X."/>
            <person name="Fang X."/>
            <person name="Hall R.S."/>
            <person name="Hofmann A."/>
            <person name="Sternberg P.W."/>
            <person name="Jex A.R."/>
            <person name="Gasser R.B."/>
        </authorList>
    </citation>
    <scope>NUCLEOTIDE SEQUENCE [LARGE SCALE GENOMIC DNA]</scope>
    <source>
        <strain evidence="10">PN_DK_2014</strain>
    </source>
</reference>
<accession>A0A0B2UZD4</accession>
<feature type="domain" description="Tetratricopeptide repeat protein 21A/21B second ARM" evidence="5">
    <location>
        <begin position="269"/>
        <end position="534"/>
    </location>
</feature>
<evidence type="ECO:0000259" key="5">
    <source>
        <dbReference type="Pfam" id="PF25060"/>
    </source>
</evidence>
<dbReference type="InterPro" id="IPR011990">
    <property type="entry name" value="TPR-like_helical_dom_sf"/>
</dbReference>
<dbReference type="InterPro" id="IPR040364">
    <property type="entry name" value="TTC21A/TTC21B"/>
</dbReference>
<organism evidence="10 11">
    <name type="scientific">Toxocara canis</name>
    <name type="common">Canine roundworm</name>
    <dbReference type="NCBI Taxonomy" id="6265"/>
    <lineage>
        <taxon>Eukaryota</taxon>
        <taxon>Metazoa</taxon>
        <taxon>Ecdysozoa</taxon>
        <taxon>Nematoda</taxon>
        <taxon>Chromadorea</taxon>
        <taxon>Rhabditida</taxon>
        <taxon>Spirurina</taxon>
        <taxon>Ascaridomorpha</taxon>
        <taxon>Ascaridoidea</taxon>
        <taxon>Toxocaridae</taxon>
        <taxon>Toxocara</taxon>
    </lineage>
</organism>
<evidence type="ECO:0000313" key="10">
    <source>
        <dbReference type="EMBL" id="KHN76406.1"/>
    </source>
</evidence>
<evidence type="ECO:0000259" key="9">
    <source>
        <dbReference type="Pfam" id="PF25068"/>
    </source>
</evidence>
<dbReference type="STRING" id="6265.A0A0B2UZD4"/>
<evidence type="ECO:0000313" key="11">
    <source>
        <dbReference type="Proteomes" id="UP000031036"/>
    </source>
</evidence>
<dbReference type="PANTHER" id="PTHR14699">
    <property type="entry name" value="STI2 PROTEIN-RELATED"/>
    <property type="match status" value="1"/>
</dbReference>
<dbReference type="Pfam" id="PF25068">
    <property type="entry name" value="ARM_TT21_4th"/>
    <property type="match status" value="1"/>
</dbReference>
<dbReference type="GO" id="GO:0030991">
    <property type="term" value="C:intraciliary transport particle A"/>
    <property type="evidence" value="ECO:0007669"/>
    <property type="project" value="TreeGrafter"/>
</dbReference>
<keyword evidence="11" id="KW-1185">Reference proteome</keyword>
<dbReference type="Pfam" id="PF25060">
    <property type="entry name" value="ARM_TT21_2nd"/>
    <property type="match status" value="1"/>
</dbReference>
<feature type="domain" description="Tetratricopeptide repeat protein 21A/21B N-terminal ARM repeat" evidence="6">
    <location>
        <begin position="12"/>
        <end position="230"/>
    </location>
</feature>
<dbReference type="InterPro" id="IPR056834">
    <property type="entry name" value="ARM_TT21_C"/>
</dbReference>
<evidence type="ECO:0000259" key="8">
    <source>
        <dbReference type="Pfam" id="PF25064"/>
    </source>
</evidence>